<accession>A0A176RX18</accession>
<evidence type="ECO:0000313" key="2">
    <source>
        <dbReference type="Proteomes" id="UP000076962"/>
    </source>
</evidence>
<dbReference type="EMBL" id="LUTY01002498">
    <property type="protein sequence ID" value="OAD20269.1"/>
    <property type="molecule type" value="Genomic_DNA"/>
</dbReference>
<organism evidence="1 2">
    <name type="scientific">Candidatus Thiomargarita nelsonii</name>
    <dbReference type="NCBI Taxonomy" id="1003181"/>
    <lineage>
        <taxon>Bacteria</taxon>
        <taxon>Pseudomonadati</taxon>
        <taxon>Pseudomonadota</taxon>
        <taxon>Gammaproteobacteria</taxon>
        <taxon>Thiotrichales</taxon>
        <taxon>Thiotrichaceae</taxon>
        <taxon>Thiomargarita</taxon>
    </lineage>
</organism>
<proteinExistence type="predicted"/>
<reference evidence="1 2" key="1">
    <citation type="submission" date="2016-05" db="EMBL/GenBank/DDBJ databases">
        <title>Single-cell genome of chain-forming Candidatus Thiomargarita nelsonii and comparison to other large sulfur-oxidizing bacteria.</title>
        <authorList>
            <person name="Winkel M."/>
            <person name="Salman V."/>
            <person name="Woyke T."/>
            <person name="Schulz-Vogt H."/>
            <person name="Richter M."/>
            <person name="Flood B."/>
            <person name="Bailey J."/>
            <person name="Amann R."/>
            <person name="Mussmann M."/>
        </authorList>
    </citation>
    <scope>NUCLEOTIDE SEQUENCE [LARGE SCALE GENOMIC DNA]</scope>
    <source>
        <strain evidence="1 2">THI036</strain>
    </source>
</reference>
<protein>
    <submittedName>
        <fullName evidence="1">Uncharacterized protein</fullName>
    </submittedName>
</protein>
<name>A0A176RX18_9GAMM</name>
<gene>
    <name evidence="1" type="ORF">THIOM_004049</name>
</gene>
<evidence type="ECO:0000313" key="1">
    <source>
        <dbReference type="EMBL" id="OAD20269.1"/>
    </source>
</evidence>
<dbReference type="AlphaFoldDB" id="A0A176RX18"/>
<keyword evidence="2" id="KW-1185">Reference proteome</keyword>
<comment type="caution">
    <text evidence="1">The sequence shown here is derived from an EMBL/GenBank/DDBJ whole genome shotgun (WGS) entry which is preliminary data.</text>
</comment>
<dbReference type="Proteomes" id="UP000076962">
    <property type="component" value="Unassembled WGS sequence"/>
</dbReference>
<sequence>MIAPLFVIFEFHAPFSMKSIINNKIAILKNVLHLNLILSKNPFQFLNILKTS</sequence>